<protein>
    <submittedName>
        <fullName evidence="1">Uncharacterized protein</fullName>
    </submittedName>
</protein>
<accession>A0AAN9IMR5</accession>
<sequence>MKMEIFGIRDNTSGIWKNNKGREARSKYVAKKQAMALTISSCLTKTYNLLGVLSETDAWAHANILRKSGHSTLDLIRSQNCINQIVLLHVKGKGKKTYSKQSKT</sequence>
<dbReference type="Proteomes" id="UP001372338">
    <property type="component" value="Unassembled WGS sequence"/>
</dbReference>
<organism evidence="1 2">
    <name type="scientific">Crotalaria pallida</name>
    <name type="common">Smooth rattlebox</name>
    <name type="synonym">Crotalaria striata</name>
    <dbReference type="NCBI Taxonomy" id="3830"/>
    <lineage>
        <taxon>Eukaryota</taxon>
        <taxon>Viridiplantae</taxon>
        <taxon>Streptophyta</taxon>
        <taxon>Embryophyta</taxon>
        <taxon>Tracheophyta</taxon>
        <taxon>Spermatophyta</taxon>
        <taxon>Magnoliopsida</taxon>
        <taxon>eudicotyledons</taxon>
        <taxon>Gunneridae</taxon>
        <taxon>Pentapetalae</taxon>
        <taxon>rosids</taxon>
        <taxon>fabids</taxon>
        <taxon>Fabales</taxon>
        <taxon>Fabaceae</taxon>
        <taxon>Papilionoideae</taxon>
        <taxon>50 kb inversion clade</taxon>
        <taxon>genistoids sensu lato</taxon>
        <taxon>core genistoids</taxon>
        <taxon>Crotalarieae</taxon>
        <taxon>Crotalaria</taxon>
    </lineage>
</organism>
<dbReference type="EMBL" id="JAYWIO010000002">
    <property type="protein sequence ID" value="KAK7282881.1"/>
    <property type="molecule type" value="Genomic_DNA"/>
</dbReference>
<gene>
    <name evidence="1" type="ORF">RIF29_11982</name>
</gene>
<reference evidence="1 2" key="1">
    <citation type="submission" date="2024-01" db="EMBL/GenBank/DDBJ databases">
        <title>The genomes of 5 underutilized Papilionoideae crops provide insights into root nodulation and disease resistanc.</title>
        <authorList>
            <person name="Yuan L."/>
        </authorList>
    </citation>
    <scope>NUCLEOTIDE SEQUENCE [LARGE SCALE GENOMIC DNA]</scope>
    <source>
        <strain evidence="1">ZHUSHIDOU_FW_LH</strain>
        <tissue evidence="1">Leaf</tissue>
    </source>
</reference>
<evidence type="ECO:0000313" key="1">
    <source>
        <dbReference type="EMBL" id="KAK7282881.1"/>
    </source>
</evidence>
<evidence type="ECO:0000313" key="2">
    <source>
        <dbReference type="Proteomes" id="UP001372338"/>
    </source>
</evidence>
<dbReference type="AlphaFoldDB" id="A0AAN9IMR5"/>
<comment type="caution">
    <text evidence="1">The sequence shown here is derived from an EMBL/GenBank/DDBJ whole genome shotgun (WGS) entry which is preliminary data.</text>
</comment>
<proteinExistence type="predicted"/>
<name>A0AAN9IMR5_CROPI</name>
<keyword evidence="2" id="KW-1185">Reference proteome</keyword>